<evidence type="ECO:0000256" key="6">
    <source>
        <dbReference type="ARBA" id="ARBA00022840"/>
    </source>
</evidence>
<evidence type="ECO:0000313" key="10">
    <source>
        <dbReference type="EMBL" id="KAF5745518.1"/>
    </source>
</evidence>
<dbReference type="GO" id="GO:0004674">
    <property type="term" value="F:protein serine/threonine kinase activity"/>
    <property type="evidence" value="ECO:0007669"/>
    <property type="project" value="UniProtKB-KW"/>
</dbReference>
<evidence type="ECO:0000256" key="8">
    <source>
        <dbReference type="ARBA" id="ARBA00048679"/>
    </source>
</evidence>
<evidence type="ECO:0000313" key="11">
    <source>
        <dbReference type="Proteomes" id="UP000593562"/>
    </source>
</evidence>
<proteinExistence type="predicted"/>
<dbReference type="InterPro" id="IPR008271">
    <property type="entry name" value="Ser/Thr_kinase_AS"/>
</dbReference>
<comment type="caution">
    <text evidence="10">The sequence shown here is derived from an EMBL/GenBank/DDBJ whole genome shotgun (WGS) entry which is preliminary data.</text>
</comment>
<keyword evidence="2" id="KW-0723">Serine/threonine-protein kinase</keyword>
<dbReference type="Proteomes" id="UP000593562">
    <property type="component" value="Unassembled WGS sequence"/>
</dbReference>
<keyword evidence="11" id="KW-1185">Reference proteome</keyword>
<dbReference type="EC" id="2.7.11.1" evidence="1"/>
<dbReference type="PANTHER" id="PTHR45631:SF206">
    <property type="entry name" value="PROTEIN KINASE DOMAIN-CONTAINING PROTEIN"/>
    <property type="match status" value="1"/>
</dbReference>
<name>A0A7J7DGW2_TRIWF</name>
<dbReference type="Gene3D" id="1.10.510.10">
    <property type="entry name" value="Transferase(Phosphotransferase) domain 1"/>
    <property type="match status" value="1"/>
</dbReference>
<evidence type="ECO:0000256" key="7">
    <source>
        <dbReference type="ARBA" id="ARBA00047899"/>
    </source>
</evidence>
<dbReference type="EMBL" id="JAAARO010000007">
    <property type="protein sequence ID" value="KAF5745518.1"/>
    <property type="molecule type" value="Genomic_DNA"/>
</dbReference>
<evidence type="ECO:0000256" key="3">
    <source>
        <dbReference type="ARBA" id="ARBA00022679"/>
    </source>
</evidence>
<keyword evidence="5 10" id="KW-0418">Kinase</keyword>
<dbReference type="PROSITE" id="PS00108">
    <property type="entry name" value="PROTEIN_KINASE_ST"/>
    <property type="match status" value="1"/>
</dbReference>
<organism evidence="10 11">
    <name type="scientific">Tripterygium wilfordii</name>
    <name type="common">Thunder God vine</name>
    <dbReference type="NCBI Taxonomy" id="458696"/>
    <lineage>
        <taxon>Eukaryota</taxon>
        <taxon>Viridiplantae</taxon>
        <taxon>Streptophyta</taxon>
        <taxon>Embryophyta</taxon>
        <taxon>Tracheophyta</taxon>
        <taxon>Spermatophyta</taxon>
        <taxon>Magnoliopsida</taxon>
        <taxon>eudicotyledons</taxon>
        <taxon>Gunneridae</taxon>
        <taxon>Pentapetalae</taxon>
        <taxon>rosids</taxon>
        <taxon>fabids</taxon>
        <taxon>Celastrales</taxon>
        <taxon>Celastraceae</taxon>
        <taxon>Tripterygium</taxon>
    </lineage>
</organism>
<comment type="catalytic activity">
    <reaction evidence="8">
        <text>L-seryl-[protein] + ATP = O-phospho-L-seryl-[protein] + ADP + H(+)</text>
        <dbReference type="Rhea" id="RHEA:17989"/>
        <dbReference type="Rhea" id="RHEA-COMP:9863"/>
        <dbReference type="Rhea" id="RHEA-COMP:11604"/>
        <dbReference type="ChEBI" id="CHEBI:15378"/>
        <dbReference type="ChEBI" id="CHEBI:29999"/>
        <dbReference type="ChEBI" id="CHEBI:30616"/>
        <dbReference type="ChEBI" id="CHEBI:83421"/>
        <dbReference type="ChEBI" id="CHEBI:456216"/>
        <dbReference type="EC" id="2.7.11.1"/>
    </reaction>
</comment>
<sequence length="112" mass="12322">MRLQIAIDAANGLEYLHNGCKPPIIHRDLKTSNILLNESMQAKIADFGLSRSFATENDSHVTTRPAGTPGYLDPDPILEGSVQSKALVMVVRVVIVKPKFKIGLEVTKWPLD</sequence>
<dbReference type="FunFam" id="1.10.510.10:FF:001023">
    <property type="entry name" value="Os07g0541700 protein"/>
    <property type="match status" value="1"/>
</dbReference>
<evidence type="ECO:0000259" key="9">
    <source>
        <dbReference type="PROSITE" id="PS50011"/>
    </source>
</evidence>
<keyword evidence="10" id="KW-0675">Receptor</keyword>
<dbReference type="PROSITE" id="PS50011">
    <property type="entry name" value="PROTEIN_KINASE_DOM"/>
    <property type="match status" value="1"/>
</dbReference>
<dbReference type="InParanoid" id="A0A7J7DGW2"/>
<feature type="domain" description="Protein kinase" evidence="9">
    <location>
        <begin position="1"/>
        <end position="112"/>
    </location>
</feature>
<dbReference type="PANTHER" id="PTHR45631">
    <property type="entry name" value="OS07G0107800 PROTEIN-RELATED"/>
    <property type="match status" value="1"/>
</dbReference>
<keyword evidence="6" id="KW-0067">ATP-binding</keyword>
<protein>
    <recommendedName>
        <fullName evidence="1">non-specific serine/threonine protein kinase</fullName>
        <ecNumber evidence="1">2.7.11.1</ecNumber>
    </recommendedName>
</protein>
<keyword evidence="4" id="KW-0547">Nucleotide-binding</keyword>
<dbReference type="SUPFAM" id="SSF56112">
    <property type="entry name" value="Protein kinase-like (PK-like)"/>
    <property type="match status" value="1"/>
</dbReference>
<accession>A0A7J7DGW2</accession>
<evidence type="ECO:0000256" key="4">
    <source>
        <dbReference type="ARBA" id="ARBA00022741"/>
    </source>
</evidence>
<evidence type="ECO:0000256" key="5">
    <source>
        <dbReference type="ARBA" id="ARBA00022777"/>
    </source>
</evidence>
<reference evidence="10 11" key="1">
    <citation type="journal article" date="2020" name="Nat. Commun.">
        <title>Genome of Tripterygium wilfordii and identification of cytochrome P450 involved in triptolide biosynthesis.</title>
        <authorList>
            <person name="Tu L."/>
            <person name="Su P."/>
            <person name="Zhang Z."/>
            <person name="Gao L."/>
            <person name="Wang J."/>
            <person name="Hu T."/>
            <person name="Zhou J."/>
            <person name="Zhang Y."/>
            <person name="Zhao Y."/>
            <person name="Liu Y."/>
            <person name="Song Y."/>
            <person name="Tong Y."/>
            <person name="Lu Y."/>
            <person name="Yang J."/>
            <person name="Xu C."/>
            <person name="Jia M."/>
            <person name="Peters R.J."/>
            <person name="Huang L."/>
            <person name="Gao W."/>
        </authorList>
    </citation>
    <scope>NUCLEOTIDE SEQUENCE [LARGE SCALE GENOMIC DNA]</scope>
    <source>
        <strain evidence="11">cv. XIE 37</strain>
        <tissue evidence="10">Leaf</tissue>
    </source>
</reference>
<dbReference type="AlphaFoldDB" id="A0A7J7DGW2"/>
<keyword evidence="3" id="KW-0808">Transferase</keyword>
<dbReference type="InterPro" id="IPR000719">
    <property type="entry name" value="Prot_kinase_dom"/>
</dbReference>
<comment type="catalytic activity">
    <reaction evidence="7">
        <text>L-threonyl-[protein] + ATP = O-phospho-L-threonyl-[protein] + ADP + H(+)</text>
        <dbReference type="Rhea" id="RHEA:46608"/>
        <dbReference type="Rhea" id="RHEA-COMP:11060"/>
        <dbReference type="Rhea" id="RHEA-COMP:11605"/>
        <dbReference type="ChEBI" id="CHEBI:15378"/>
        <dbReference type="ChEBI" id="CHEBI:30013"/>
        <dbReference type="ChEBI" id="CHEBI:30616"/>
        <dbReference type="ChEBI" id="CHEBI:61977"/>
        <dbReference type="ChEBI" id="CHEBI:456216"/>
        <dbReference type="EC" id="2.7.11.1"/>
    </reaction>
</comment>
<evidence type="ECO:0000256" key="2">
    <source>
        <dbReference type="ARBA" id="ARBA00022527"/>
    </source>
</evidence>
<evidence type="ECO:0000256" key="1">
    <source>
        <dbReference type="ARBA" id="ARBA00012513"/>
    </source>
</evidence>
<dbReference type="InterPro" id="IPR011009">
    <property type="entry name" value="Kinase-like_dom_sf"/>
</dbReference>
<dbReference type="Pfam" id="PF00069">
    <property type="entry name" value="Pkinase"/>
    <property type="match status" value="1"/>
</dbReference>
<gene>
    <name evidence="10" type="ORF">HS088_TW07G01108</name>
</gene>
<dbReference type="GO" id="GO:0005524">
    <property type="term" value="F:ATP binding"/>
    <property type="evidence" value="ECO:0007669"/>
    <property type="project" value="UniProtKB-KW"/>
</dbReference>